<evidence type="ECO:0000313" key="11">
    <source>
        <dbReference type="Proteomes" id="UP001145050"/>
    </source>
</evidence>
<evidence type="ECO:0000259" key="9">
    <source>
        <dbReference type="PROSITE" id="PS51178"/>
    </source>
</evidence>
<dbReference type="GO" id="GO:0005886">
    <property type="term" value="C:plasma membrane"/>
    <property type="evidence" value="ECO:0007669"/>
    <property type="project" value="TreeGrafter"/>
</dbReference>
<dbReference type="Proteomes" id="UP001145050">
    <property type="component" value="Unassembled WGS sequence"/>
</dbReference>
<feature type="domain" description="PASTA" evidence="9">
    <location>
        <begin position="596"/>
        <end position="655"/>
    </location>
</feature>
<proteinExistence type="inferred from homology"/>
<evidence type="ECO:0000256" key="7">
    <source>
        <dbReference type="SAM" id="MobiDB-lite"/>
    </source>
</evidence>
<accession>A0A9X3WT03</accession>
<dbReference type="InterPro" id="IPR050515">
    <property type="entry name" value="Beta-lactam/transpept"/>
</dbReference>
<evidence type="ECO:0000256" key="4">
    <source>
        <dbReference type="ARBA" id="ARBA00012448"/>
    </source>
</evidence>
<feature type="region of interest" description="Disordered" evidence="7">
    <location>
        <begin position="701"/>
        <end position="736"/>
    </location>
</feature>
<dbReference type="Gene3D" id="3.90.1310.10">
    <property type="entry name" value="Penicillin-binding protein 2a (Domain 2)"/>
    <property type="match status" value="1"/>
</dbReference>
<dbReference type="GO" id="GO:0008658">
    <property type="term" value="F:penicillin binding"/>
    <property type="evidence" value="ECO:0007669"/>
    <property type="project" value="InterPro"/>
</dbReference>
<protein>
    <recommendedName>
        <fullName evidence="4">serine-type D-Ala-D-Ala carboxypeptidase</fullName>
        <ecNumber evidence="4">3.4.16.4</ecNumber>
    </recommendedName>
</protein>
<dbReference type="Pfam" id="PF03793">
    <property type="entry name" value="PASTA"/>
    <property type="match status" value="1"/>
</dbReference>
<dbReference type="InterPro" id="IPR036138">
    <property type="entry name" value="PBP_dimer_sf"/>
</dbReference>
<feature type="compositionally biased region" description="Polar residues" evidence="7">
    <location>
        <begin position="727"/>
        <end position="736"/>
    </location>
</feature>
<name>A0A9X3WT03_9BACI</name>
<dbReference type="Pfam" id="PF00905">
    <property type="entry name" value="Transpeptidase"/>
    <property type="match status" value="1"/>
</dbReference>
<dbReference type="RefSeq" id="WP_272435441.1">
    <property type="nucleotide sequence ID" value="NZ_JAMQKB010000002.1"/>
</dbReference>
<dbReference type="CDD" id="cd06576">
    <property type="entry name" value="PASTA_Pbp2x-like_1"/>
    <property type="match status" value="1"/>
</dbReference>
<dbReference type="Gene3D" id="3.30.70.2110">
    <property type="match status" value="1"/>
</dbReference>
<gene>
    <name evidence="10" type="ORF">NC797_04135</name>
</gene>
<dbReference type="SUPFAM" id="SSF54184">
    <property type="entry name" value="Penicillin-binding protein 2x (pbp-2x), c-terminal domain"/>
    <property type="match status" value="2"/>
</dbReference>
<keyword evidence="8" id="KW-1133">Transmembrane helix</keyword>
<comment type="catalytic activity">
    <reaction evidence="6">
        <text>Preferential cleavage: (Ac)2-L-Lys-D-Ala-|-D-Ala. Also transpeptidation of peptidyl-alanyl moieties that are N-acyl substituents of D-alanine.</text>
        <dbReference type="EC" id="3.4.16.4"/>
    </reaction>
</comment>
<dbReference type="Gene3D" id="2.20.70.70">
    <property type="match status" value="1"/>
</dbReference>
<dbReference type="Gene3D" id="3.40.710.10">
    <property type="entry name" value="DD-peptidase/beta-lactamase superfamily"/>
    <property type="match status" value="1"/>
</dbReference>
<comment type="caution">
    <text evidence="10">The sequence shown here is derived from an EMBL/GenBank/DDBJ whole genome shotgun (WGS) entry which is preliminary data.</text>
</comment>
<comment type="pathway">
    <text evidence="2">Cell wall biogenesis; peptidoglycan biosynthesis.</text>
</comment>
<dbReference type="SUPFAM" id="SSF56601">
    <property type="entry name" value="beta-lactamase/transpeptidase-like"/>
    <property type="match status" value="1"/>
</dbReference>
<keyword evidence="11" id="KW-1185">Reference proteome</keyword>
<evidence type="ECO:0000256" key="6">
    <source>
        <dbReference type="ARBA" id="ARBA00034000"/>
    </source>
</evidence>
<dbReference type="InterPro" id="IPR005311">
    <property type="entry name" value="PBP_dimer"/>
</dbReference>
<dbReference type="Pfam" id="PF03717">
    <property type="entry name" value="PBP_dimer"/>
    <property type="match status" value="1"/>
</dbReference>
<organism evidence="10 11">
    <name type="scientific">Terrihalobacillus insolitus</name>
    <dbReference type="NCBI Taxonomy" id="2950438"/>
    <lineage>
        <taxon>Bacteria</taxon>
        <taxon>Bacillati</taxon>
        <taxon>Bacillota</taxon>
        <taxon>Bacilli</taxon>
        <taxon>Bacillales</taxon>
        <taxon>Bacillaceae</taxon>
        <taxon>Terrihalobacillus</taxon>
    </lineage>
</organism>
<keyword evidence="5 8" id="KW-0472">Membrane</keyword>
<evidence type="ECO:0000256" key="3">
    <source>
        <dbReference type="ARBA" id="ARBA00007171"/>
    </source>
</evidence>
<reference evidence="10" key="1">
    <citation type="submission" date="2022-06" db="EMBL/GenBank/DDBJ databases">
        <title>Aquibacillus sp. a new bacterium isolated from soil saline samples.</title>
        <authorList>
            <person name="Galisteo C."/>
            <person name="De La Haba R."/>
            <person name="Sanchez-Porro C."/>
            <person name="Ventosa A."/>
        </authorList>
    </citation>
    <scope>NUCLEOTIDE SEQUENCE</scope>
    <source>
        <strain evidence="10">3ASR75-11</strain>
    </source>
</reference>
<keyword evidence="8" id="KW-0812">Transmembrane</keyword>
<dbReference type="SMART" id="SM00740">
    <property type="entry name" value="PASTA"/>
    <property type="match status" value="2"/>
</dbReference>
<comment type="similarity">
    <text evidence="3">Belongs to the transpeptidase family.</text>
</comment>
<evidence type="ECO:0000256" key="8">
    <source>
        <dbReference type="SAM" id="Phobius"/>
    </source>
</evidence>
<dbReference type="GO" id="GO:0071555">
    <property type="term" value="P:cell wall organization"/>
    <property type="evidence" value="ECO:0007669"/>
    <property type="project" value="TreeGrafter"/>
</dbReference>
<dbReference type="GO" id="GO:0009002">
    <property type="term" value="F:serine-type D-Ala-D-Ala carboxypeptidase activity"/>
    <property type="evidence" value="ECO:0007669"/>
    <property type="project" value="UniProtKB-EC"/>
</dbReference>
<dbReference type="SUPFAM" id="SSF56519">
    <property type="entry name" value="Penicillin binding protein dimerisation domain"/>
    <property type="match status" value="1"/>
</dbReference>
<evidence type="ECO:0000256" key="1">
    <source>
        <dbReference type="ARBA" id="ARBA00004370"/>
    </source>
</evidence>
<evidence type="ECO:0000256" key="2">
    <source>
        <dbReference type="ARBA" id="ARBA00004752"/>
    </source>
</evidence>
<dbReference type="InterPro" id="IPR005543">
    <property type="entry name" value="PASTA_dom"/>
</dbReference>
<dbReference type="EC" id="3.4.16.4" evidence="4"/>
<comment type="subcellular location">
    <subcellularLocation>
        <location evidence="1">Membrane</location>
    </subcellularLocation>
</comment>
<dbReference type="EMBL" id="JAMQKB010000002">
    <property type="protein sequence ID" value="MDC3423696.1"/>
    <property type="molecule type" value="Genomic_DNA"/>
</dbReference>
<dbReference type="PANTHER" id="PTHR30627:SF26">
    <property type="entry name" value="PENICILLIN-BINDING PROTEIN 2B"/>
    <property type="match status" value="1"/>
</dbReference>
<dbReference type="PANTHER" id="PTHR30627">
    <property type="entry name" value="PEPTIDOGLYCAN D,D-TRANSPEPTIDASE"/>
    <property type="match status" value="1"/>
</dbReference>
<dbReference type="CDD" id="cd06575">
    <property type="entry name" value="PASTA_Pbp2x-like_2"/>
    <property type="match status" value="1"/>
</dbReference>
<dbReference type="InterPro" id="IPR001460">
    <property type="entry name" value="PCN-bd_Tpept"/>
</dbReference>
<sequence length="736" mass="81207">MKKNNTTHFMSSVLMIGFVAIFLIISGRFLFIQGTGKVQGVSLNKWADEQRTTSYTLEAKRGQILDRNGMTLAYDRATYRLFAIVDESYTTNPDSPMHVKDPSSTAEALAPILDMDTNEIENRIQKGIDQGQFQVEFGKSGRELSQSTKEEIDKLNLPGIQFKKESIRGYPNGTFASRVIGLAQKENGNISGVTGIEKQMNEVLTGKQGNISYQRDLFNVKLLNPKEIVKEPENGDDIYLTIDQKIQTLLENSMSQVQEQYEPSRMTAIVMNPKTGEVLAMSNRPSYNPNNMGEVENWYNDAISTPFEPGSTMKIFTLASAIEEGVWDPNKMYKSGSYTNEQMNGVTINDWQQDWGTISFKEGIQRSSNVAAAKLAWEELGTETFLDYLKAFRFDQPTGIDLPGEVSGKILYNYPVEKVTTAFGQGSTVTPIQQMMAASAIANKGKMMRPYVVSKVIDSQSGDVLQENNSEVVGAPISPETAGRVIDVLETVITSDVGTGQSYKLTDYTVAGKTGTAEIPDSKTRNYMTGKENYIFSFLGMAPKEDPELIMYVSVKQPKLDPTESGSAPVSFIFKNVMENGLHYLNIEPDQDNQEEINAAEITDVVGLPVRDAQKKIIDLGGNPVVIGNGGTIKRISPKVGSTILPGERVLLVSDKPKMPDITGWSVRDVLRLGSLFQLNIETKGNGYGVQQSIKSGASLEDESNLAVEFSPPAFPSELKDGEKQDINQNDRTPEN</sequence>
<feature type="transmembrane region" description="Helical" evidence="8">
    <location>
        <begin position="12"/>
        <end position="31"/>
    </location>
</feature>
<dbReference type="PROSITE" id="PS51178">
    <property type="entry name" value="PASTA"/>
    <property type="match status" value="1"/>
</dbReference>
<dbReference type="InterPro" id="IPR012338">
    <property type="entry name" value="Beta-lactam/transpept-like"/>
</dbReference>
<evidence type="ECO:0000256" key="5">
    <source>
        <dbReference type="ARBA" id="ARBA00023136"/>
    </source>
</evidence>
<evidence type="ECO:0000313" key="10">
    <source>
        <dbReference type="EMBL" id="MDC3423696.1"/>
    </source>
</evidence>
<dbReference type="AlphaFoldDB" id="A0A9X3WT03"/>